<dbReference type="InterPro" id="IPR025662">
    <property type="entry name" value="Sigma_54_int_dom_ATP-bd_1"/>
</dbReference>
<name>A0AAW5F8Q9_CLOSY</name>
<dbReference type="Pfam" id="PF25601">
    <property type="entry name" value="AAA_lid_14"/>
    <property type="match status" value="1"/>
</dbReference>
<dbReference type="InterPro" id="IPR000014">
    <property type="entry name" value="PAS"/>
</dbReference>
<protein>
    <submittedName>
        <fullName evidence="5">Sigma 54-interacting transcriptional regulator</fullName>
    </submittedName>
</protein>
<dbReference type="CDD" id="cd00130">
    <property type="entry name" value="PAS"/>
    <property type="match status" value="1"/>
</dbReference>
<dbReference type="InterPro" id="IPR002078">
    <property type="entry name" value="Sigma_54_int"/>
</dbReference>
<dbReference type="Proteomes" id="UP001203136">
    <property type="component" value="Unassembled WGS sequence"/>
</dbReference>
<dbReference type="EMBL" id="JAINVB010000001">
    <property type="protein sequence ID" value="MCK0088289.1"/>
    <property type="molecule type" value="Genomic_DNA"/>
</dbReference>
<dbReference type="PROSITE" id="PS00676">
    <property type="entry name" value="SIGMA54_INTERACT_2"/>
    <property type="match status" value="1"/>
</dbReference>
<evidence type="ECO:0000256" key="2">
    <source>
        <dbReference type="ARBA" id="ARBA00022840"/>
    </source>
</evidence>
<dbReference type="RefSeq" id="WP_003510082.1">
    <property type="nucleotide sequence ID" value="NZ_BAABZD010000006.1"/>
</dbReference>
<dbReference type="SUPFAM" id="SSF55785">
    <property type="entry name" value="PYP-like sensor domain (PAS domain)"/>
    <property type="match status" value="1"/>
</dbReference>
<dbReference type="PROSITE" id="PS50045">
    <property type="entry name" value="SIGMA54_INTERACT_4"/>
    <property type="match status" value="1"/>
</dbReference>
<evidence type="ECO:0000313" key="5">
    <source>
        <dbReference type="EMBL" id="MCK0088289.1"/>
    </source>
</evidence>
<evidence type="ECO:0000256" key="1">
    <source>
        <dbReference type="ARBA" id="ARBA00022741"/>
    </source>
</evidence>
<keyword evidence="1" id="KW-0547">Nucleotide-binding</keyword>
<dbReference type="GO" id="GO:0006355">
    <property type="term" value="P:regulation of DNA-templated transcription"/>
    <property type="evidence" value="ECO:0007669"/>
    <property type="project" value="InterPro"/>
</dbReference>
<dbReference type="Gene3D" id="3.40.50.300">
    <property type="entry name" value="P-loop containing nucleotide triphosphate hydrolases"/>
    <property type="match status" value="1"/>
</dbReference>
<evidence type="ECO:0000313" key="6">
    <source>
        <dbReference type="Proteomes" id="UP001203136"/>
    </source>
</evidence>
<evidence type="ECO:0000259" key="4">
    <source>
        <dbReference type="PROSITE" id="PS50112"/>
    </source>
</evidence>
<dbReference type="InterPro" id="IPR027417">
    <property type="entry name" value="P-loop_NTPase"/>
</dbReference>
<dbReference type="InterPro" id="IPR003593">
    <property type="entry name" value="AAA+_ATPase"/>
</dbReference>
<feature type="domain" description="Sigma-54 factor interaction" evidence="3">
    <location>
        <begin position="334"/>
        <end position="559"/>
    </location>
</feature>
<feature type="domain" description="PAS" evidence="4">
    <location>
        <begin position="208"/>
        <end position="260"/>
    </location>
</feature>
<sequence length="691" mass="77940">MKKLAVVAYQKHTREQYAETLRELFGDSAQVAYYSIYGNELENLDADIVLASTYTVCELLKQYVPDYDNIVIANITLRKDSVARLRAVPPGTQALLVNVSLQDAIDTISLIHRCGIKHIDFAPAYPPISQALSCDMAVTPGEMDLVPPYVKNVIDLGDRVLSMKTIIEIAVRLNSIELLHKPIFREYFDSIISTDTSVHGMLYQINFLEQQLQFVMQVFGSGIMSLNEHGNIIFVNEPAAGLIGRPPQHLFKKHLSMVLPGIWEDASMTAVKDKVITVNSNVIIVSVHTIEYTSVQHGYIVLLKKFTDLEQEQYKIRRQVMSKGHAAKYTFDDIVGNSLVIRQTKQLAGKMACSNSAVLIYGQTGTGKELFAQSIHNASPRRNYPFIAINCSAIPENLLESELFGYAEGAFTGARKGGKSGFFEQAHGGTLFLDEISEMNIHLQTRLLRVLQEKEVTRIGGDSVINVDVRIIAASNKKLKTLVNQSAFRKDLYYRLNVLSLQIPPLEERREDIPLLLEKMKEELHAGYTLAPDAMELIQNIHFEGNIRELRNLAERLNYSDQQYIDAGELKRYLDQDVYGDEGANRQETELLEQFLSENSGRLDRILPVLSVIKQTEHSRLRLGRKTVLKELEDRGLFFSEQEIRTLFQTLAFYRLIRITRGRGGTCITGLGIKAYNLMMEKGAAQTESPQ</sequence>
<proteinExistence type="predicted"/>
<dbReference type="PROSITE" id="PS50112">
    <property type="entry name" value="PAS"/>
    <property type="match status" value="1"/>
</dbReference>
<dbReference type="SMART" id="SM00091">
    <property type="entry name" value="PAS"/>
    <property type="match status" value="1"/>
</dbReference>
<dbReference type="InterPro" id="IPR035965">
    <property type="entry name" value="PAS-like_dom_sf"/>
</dbReference>
<organism evidence="5 6">
    <name type="scientific">Clostridium symbiosum</name>
    <name type="common">Bacteroides symbiosus</name>
    <dbReference type="NCBI Taxonomy" id="1512"/>
    <lineage>
        <taxon>Bacteria</taxon>
        <taxon>Bacillati</taxon>
        <taxon>Bacillota</taxon>
        <taxon>Clostridia</taxon>
        <taxon>Lachnospirales</taxon>
        <taxon>Lachnospiraceae</taxon>
        <taxon>Otoolea</taxon>
    </lineage>
</organism>
<comment type="caution">
    <text evidence="5">The sequence shown here is derived from an EMBL/GenBank/DDBJ whole genome shotgun (WGS) entry which is preliminary data.</text>
</comment>
<dbReference type="PANTHER" id="PTHR32071">
    <property type="entry name" value="TRANSCRIPTIONAL REGULATORY PROTEIN"/>
    <property type="match status" value="1"/>
</dbReference>
<dbReference type="InterPro" id="IPR025943">
    <property type="entry name" value="Sigma_54_int_dom_ATP-bd_2"/>
</dbReference>
<keyword evidence="2" id="KW-0067">ATP-binding</keyword>
<dbReference type="Gene3D" id="3.30.450.20">
    <property type="entry name" value="PAS domain"/>
    <property type="match status" value="1"/>
</dbReference>
<dbReference type="PANTHER" id="PTHR32071:SF57">
    <property type="entry name" value="C4-DICARBOXYLATE TRANSPORT TRANSCRIPTIONAL REGULATORY PROTEIN DCTD"/>
    <property type="match status" value="1"/>
</dbReference>
<gene>
    <name evidence="5" type="ORF">K5I21_20940</name>
</gene>
<dbReference type="GO" id="GO:0005524">
    <property type="term" value="F:ATP binding"/>
    <property type="evidence" value="ECO:0007669"/>
    <property type="project" value="UniProtKB-KW"/>
</dbReference>
<accession>A0AAW5F8Q9</accession>
<evidence type="ECO:0000259" key="3">
    <source>
        <dbReference type="PROSITE" id="PS50045"/>
    </source>
</evidence>
<dbReference type="PROSITE" id="PS00675">
    <property type="entry name" value="SIGMA54_INTERACT_1"/>
    <property type="match status" value="1"/>
</dbReference>
<dbReference type="InterPro" id="IPR058031">
    <property type="entry name" value="AAA_lid_NorR"/>
</dbReference>
<dbReference type="Pfam" id="PF00158">
    <property type="entry name" value="Sigma54_activat"/>
    <property type="match status" value="1"/>
</dbReference>
<dbReference type="AlphaFoldDB" id="A0AAW5F8Q9"/>
<dbReference type="CDD" id="cd00009">
    <property type="entry name" value="AAA"/>
    <property type="match status" value="1"/>
</dbReference>
<reference evidence="5" key="1">
    <citation type="journal article" date="2022" name="Cell Host Microbe">
        <title>Colonization of the live biotherapeutic product VE303 and modulation of the microbiota and metabolites in healthy volunteers.</title>
        <authorList>
            <person name="Dsouza M."/>
            <person name="Menon R."/>
            <person name="Crossette E."/>
            <person name="Bhattarai S.K."/>
            <person name="Schneider J."/>
            <person name="Kim Y.G."/>
            <person name="Reddy S."/>
            <person name="Caballero S."/>
            <person name="Felix C."/>
            <person name="Cornacchione L."/>
            <person name="Hendrickson J."/>
            <person name="Watson A.R."/>
            <person name="Minot S.S."/>
            <person name="Greenfield N."/>
            <person name="Schopf L."/>
            <person name="Szabady R."/>
            <person name="Patarroyo J."/>
            <person name="Smith W."/>
            <person name="Harrison P."/>
            <person name="Kuijper E.J."/>
            <person name="Kelly C.P."/>
            <person name="Olle B."/>
            <person name="Bobilev D."/>
            <person name="Silber J.L."/>
            <person name="Bucci V."/>
            <person name="Roberts B."/>
            <person name="Faith J."/>
            <person name="Norman J.M."/>
        </authorList>
    </citation>
    <scope>NUCLEOTIDE SEQUENCE</scope>
    <source>
        <strain evidence="5">VE303-04</strain>
    </source>
</reference>
<dbReference type="Gene3D" id="1.10.8.60">
    <property type="match status" value="1"/>
</dbReference>
<dbReference type="SUPFAM" id="SSF52540">
    <property type="entry name" value="P-loop containing nucleoside triphosphate hydrolases"/>
    <property type="match status" value="1"/>
</dbReference>
<dbReference type="FunFam" id="3.40.50.300:FF:000006">
    <property type="entry name" value="DNA-binding transcriptional regulator NtrC"/>
    <property type="match status" value="1"/>
</dbReference>
<dbReference type="SMART" id="SM00382">
    <property type="entry name" value="AAA"/>
    <property type="match status" value="1"/>
</dbReference>